<name>A0ABY7M573_9CHLR</name>
<dbReference type="Gene3D" id="3.10.580.10">
    <property type="entry name" value="CBS-domain"/>
    <property type="match status" value="1"/>
</dbReference>
<evidence type="ECO:0000259" key="3">
    <source>
        <dbReference type="PROSITE" id="PS51371"/>
    </source>
</evidence>
<dbReference type="SUPFAM" id="SSF54631">
    <property type="entry name" value="CBS-domain pair"/>
    <property type="match status" value="1"/>
</dbReference>
<sequence>MDRTRLSRFVNQRLSELTLSEPATVSPFIPVRQAVDAMNRFGTTCVLAVEQGELRGIFTERDVLSKCMVDGFDWDQPLDASVLTKQPRVIASTGTVAEAIALMQQHHYRNLPVVEGGRVVGVLRLGDLLRDLAEAYPEDVLNLPPRPHQVMEQPEGG</sequence>
<dbReference type="EMBL" id="CP115149">
    <property type="protein sequence ID" value="WBL35649.1"/>
    <property type="molecule type" value="Genomic_DNA"/>
</dbReference>
<evidence type="ECO:0000256" key="1">
    <source>
        <dbReference type="ARBA" id="ARBA00023122"/>
    </source>
</evidence>
<feature type="domain" description="CBS" evidence="3">
    <location>
        <begin position="17"/>
        <end position="76"/>
    </location>
</feature>
<dbReference type="InterPro" id="IPR051257">
    <property type="entry name" value="Diverse_CBS-Domain"/>
</dbReference>
<dbReference type="SMART" id="SM00116">
    <property type="entry name" value="CBS"/>
    <property type="match status" value="2"/>
</dbReference>
<gene>
    <name evidence="4" type="ORF">O0235_12825</name>
</gene>
<dbReference type="PANTHER" id="PTHR43080:SF2">
    <property type="entry name" value="CBS DOMAIN-CONTAINING PROTEIN"/>
    <property type="match status" value="1"/>
</dbReference>
<keyword evidence="1 2" id="KW-0129">CBS domain</keyword>
<dbReference type="InterPro" id="IPR000644">
    <property type="entry name" value="CBS_dom"/>
</dbReference>
<dbReference type="InterPro" id="IPR046342">
    <property type="entry name" value="CBS_dom_sf"/>
</dbReference>
<accession>A0ABY7M573</accession>
<dbReference type="PROSITE" id="PS51371">
    <property type="entry name" value="CBS"/>
    <property type="match status" value="2"/>
</dbReference>
<evidence type="ECO:0000256" key="2">
    <source>
        <dbReference type="PROSITE-ProRule" id="PRU00703"/>
    </source>
</evidence>
<dbReference type="Proteomes" id="UP001212803">
    <property type="component" value="Chromosome"/>
</dbReference>
<evidence type="ECO:0000313" key="5">
    <source>
        <dbReference type="Proteomes" id="UP001212803"/>
    </source>
</evidence>
<proteinExistence type="predicted"/>
<keyword evidence="5" id="KW-1185">Reference proteome</keyword>
<reference evidence="4 5" key="1">
    <citation type="journal article" date="2023" name="ISME J.">
        <title>Thermophilic Dehalococcoidia with unusual traits shed light on an unexpected past.</title>
        <authorList>
            <person name="Palmer M."/>
            <person name="Covington J.K."/>
            <person name="Zhou E.M."/>
            <person name="Thomas S.C."/>
            <person name="Habib N."/>
            <person name="Seymour C.O."/>
            <person name="Lai D."/>
            <person name="Johnston J."/>
            <person name="Hashimi A."/>
            <person name="Jiao J.Y."/>
            <person name="Muok A.R."/>
            <person name="Liu L."/>
            <person name="Xian W.D."/>
            <person name="Zhi X.Y."/>
            <person name="Li M.M."/>
            <person name="Silva L.P."/>
            <person name="Bowen B.P."/>
            <person name="Louie K."/>
            <person name="Briegel A."/>
            <person name="Pett-Ridge J."/>
            <person name="Weber P.K."/>
            <person name="Tocheva E.I."/>
            <person name="Woyke T."/>
            <person name="Northen T.R."/>
            <person name="Mayali X."/>
            <person name="Li W.J."/>
            <person name="Hedlund B.P."/>
        </authorList>
    </citation>
    <scope>NUCLEOTIDE SEQUENCE [LARGE SCALE GENOMIC DNA]</scope>
    <source>
        <strain evidence="4 5">YIM 72310</strain>
    </source>
</reference>
<organism evidence="4 5">
    <name type="scientific">Tepidiforma flava</name>
    <dbReference type="NCBI Taxonomy" id="3004094"/>
    <lineage>
        <taxon>Bacteria</taxon>
        <taxon>Bacillati</taxon>
        <taxon>Chloroflexota</taxon>
        <taxon>Tepidiformia</taxon>
        <taxon>Tepidiformales</taxon>
        <taxon>Tepidiformaceae</taxon>
        <taxon>Tepidiforma</taxon>
    </lineage>
</organism>
<feature type="domain" description="CBS" evidence="3">
    <location>
        <begin position="83"/>
        <end position="140"/>
    </location>
</feature>
<protein>
    <submittedName>
        <fullName evidence="4">CBS domain-containing protein</fullName>
    </submittedName>
</protein>
<dbReference type="RefSeq" id="WP_270056174.1">
    <property type="nucleotide sequence ID" value="NZ_CP115149.1"/>
</dbReference>
<evidence type="ECO:0000313" key="4">
    <source>
        <dbReference type="EMBL" id="WBL35649.1"/>
    </source>
</evidence>
<dbReference type="PANTHER" id="PTHR43080">
    <property type="entry name" value="CBS DOMAIN-CONTAINING PROTEIN CBSX3, MITOCHONDRIAL"/>
    <property type="match status" value="1"/>
</dbReference>
<dbReference type="Pfam" id="PF00571">
    <property type="entry name" value="CBS"/>
    <property type="match status" value="2"/>
</dbReference>